<dbReference type="EMBL" id="BQNB010018143">
    <property type="protein sequence ID" value="GJT71145.1"/>
    <property type="molecule type" value="Genomic_DNA"/>
</dbReference>
<dbReference type="InterPro" id="IPR036397">
    <property type="entry name" value="RNaseH_sf"/>
</dbReference>
<dbReference type="Pfam" id="PF00665">
    <property type="entry name" value="rve"/>
    <property type="match status" value="1"/>
</dbReference>
<evidence type="ECO:0000256" key="2">
    <source>
        <dbReference type="SAM" id="MobiDB-lite"/>
    </source>
</evidence>
<dbReference type="InterPro" id="IPR012337">
    <property type="entry name" value="RNaseH-like_sf"/>
</dbReference>
<protein>
    <submittedName>
        <fullName evidence="4">Retrovirus-related pol polyprotein from transposon TNT 1-94</fullName>
    </submittedName>
</protein>
<dbReference type="InterPro" id="IPR054722">
    <property type="entry name" value="PolX-like_BBD"/>
</dbReference>
<feature type="compositionally biased region" description="Polar residues" evidence="2">
    <location>
        <begin position="42"/>
        <end position="65"/>
    </location>
</feature>
<dbReference type="Gene3D" id="3.30.420.10">
    <property type="entry name" value="Ribonuclease H-like superfamily/Ribonuclease H"/>
    <property type="match status" value="1"/>
</dbReference>
<proteinExistence type="predicted"/>
<dbReference type="Pfam" id="PF25597">
    <property type="entry name" value="SH3_retrovirus"/>
    <property type="match status" value="1"/>
</dbReference>
<feature type="compositionally biased region" description="Low complexity" evidence="2">
    <location>
        <begin position="574"/>
        <end position="584"/>
    </location>
</feature>
<name>A0ABQ5G7M0_9ASTR</name>
<reference evidence="4" key="2">
    <citation type="submission" date="2022-01" db="EMBL/GenBank/DDBJ databases">
        <authorList>
            <person name="Yamashiro T."/>
            <person name="Shiraishi A."/>
            <person name="Satake H."/>
            <person name="Nakayama K."/>
        </authorList>
    </citation>
    <scope>NUCLEOTIDE SEQUENCE</scope>
</reference>
<feature type="region of interest" description="Disordered" evidence="2">
    <location>
        <begin position="574"/>
        <end position="604"/>
    </location>
</feature>
<keyword evidence="1" id="KW-0645">Protease</keyword>
<dbReference type="PANTHER" id="PTHR42648:SF18">
    <property type="entry name" value="RETROTRANSPOSON, UNCLASSIFIED-LIKE PROTEIN"/>
    <property type="match status" value="1"/>
</dbReference>
<gene>
    <name evidence="4" type="ORF">Tco_1030431</name>
</gene>
<dbReference type="InterPro" id="IPR057670">
    <property type="entry name" value="SH3_retrovirus"/>
</dbReference>
<dbReference type="SUPFAM" id="SSF53098">
    <property type="entry name" value="Ribonuclease H-like"/>
    <property type="match status" value="1"/>
</dbReference>
<sequence length="604" mass="68613">MYKLDPVIIAPKVNNNREAHEYYLKHTMEQAAILREVVEQAKSQNPLDRVKPSNSASGSKPSGNTKNDRMSRTPSSNKKNKHLVKGAQAVCSICNECLFDAYHAMCLIDHEKSMNVRNKSASKKNKRRKEWKPTGKVFNSVGYKWKPTGRTFTLVGNTCPLTRITATNKVPLRVLIPLEVVAPEHVVTRVYTRRPKVVQIVLWYLDSGCSKHMTGDRSQLINFVHKFLGAVKFDNDQVAKIIEYGDYRIGNVTIPRVYYVEGLGHNLFLVGQFCDSDLEVAFKKHTCFVLHGLPRLKLEKDHLYSACAMGKSKKQSHKPKSEDIDQEKLYLLHMNLCGPMRVASVNGKKYILVIVDDYSRFTWVKFLASKDEAPDFIIKFLKMIQVRLNAAVRNIRTDNGTEFVNHTLRDYYEQLLYIYGLKQLLPHVTPKTDPLYDVTMEKLLMSSYMIENPIYPTFTFFGALCYLNNDNENLGKLQAKADIGIFIGYAPKKKAYRVYNRRTRKIIETIHIDFDELTVMASEQSCLEPALHEMTPTTPSSGLVPNPPPSAPFVPPSRKEWDLVFQLVFDEFHSPPTSVTSPVSIEEAPAPIELTGSPSSTSVD</sequence>
<dbReference type="InterPro" id="IPR039537">
    <property type="entry name" value="Retrotran_Ty1/copia-like"/>
</dbReference>
<comment type="caution">
    <text evidence="4">The sequence shown here is derived from an EMBL/GenBank/DDBJ whole genome shotgun (WGS) entry which is preliminary data.</text>
</comment>
<reference evidence="4" key="1">
    <citation type="journal article" date="2022" name="Int. J. Mol. Sci.">
        <title>Draft Genome of Tanacetum Coccineum: Genomic Comparison of Closely Related Tanacetum-Family Plants.</title>
        <authorList>
            <person name="Yamashiro T."/>
            <person name="Shiraishi A."/>
            <person name="Nakayama K."/>
            <person name="Satake H."/>
        </authorList>
    </citation>
    <scope>NUCLEOTIDE SEQUENCE</scope>
</reference>
<feature type="domain" description="Integrase catalytic" evidence="3">
    <location>
        <begin position="315"/>
        <end position="499"/>
    </location>
</feature>
<feature type="region of interest" description="Disordered" evidence="2">
    <location>
        <begin position="42"/>
        <end position="82"/>
    </location>
</feature>
<dbReference type="Pfam" id="PF22936">
    <property type="entry name" value="Pol_BBD"/>
    <property type="match status" value="1"/>
</dbReference>
<organism evidence="4 5">
    <name type="scientific">Tanacetum coccineum</name>
    <dbReference type="NCBI Taxonomy" id="301880"/>
    <lineage>
        <taxon>Eukaryota</taxon>
        <taxon>Viridiplantae</taxon>
        <taxon>Streptophyta</taxon>
        <taxon>Embryophyta</taxon>
        <taxon>Tracheophyta</taxon>
        <taxon>Spermatophyta</taxon>
        <taxon>Magnoliopsida</taxon>
        <taxon>eudicotyledons</taxon>
        <taxon>Gunneridae</taxon>
        <taxon>Pentapetalae</taxon>
        <taxon>asterids</taxon>
        <taxon>campanulids</taxon>
        <taxon>Asterales</taxon>
        <taxon>Asteraceae</taxon>
        <taxon>Asteroideae</taxon>
        <taxon>Anthemideae</taxon>
        <taxon>Anthemidinae</taxon>
        <taxon>Tanacetum</taxon>
    </lineage>
</organism>
<evidence type="ECO:0000256" key="1">
    <source>
        <dbReference type="ARBA" id="ARBA00022670"/>
    </source>
</evidence>
<evidence type="ECO:0000313" key="4">
    <source>
        <dbReference type="EMBL" id="GJT71145.1"/>
    </source>
</evidence>
<evidence type="ECO:0000259" key="3">
    <source>
        <dbReference type="PROSITE" id="PS50994"/>
    </source>
</evidence>
<dbReference type="PANTHER" id="PTHR42648">
    <property type="entry name" value="TRANSPOSASE, PUTATIVE-RELATED"/>
    <property type="match status" value="1"/>
</dbReference>
<evidence type="ECO:0000313" key="5">
    <source>
        <dbReference type="Proteomes" id="UP001151760"/>
    </source>
</evidence>
<dbReference type="InterPro" id="IPR001584">
    <property type="entry name" value="Integrase_cat-core"/>
</dbReference>
<keyword evidence="5" id="KW-1185">Reference proteome</keyword>
<accession>A0ABQ5G7M0</accession>
<keyword evidence="1" id="KW-0378">Hydrolase</keyword>
<dbReference type="PROSITE" id="PS50994">
    <property type="entry name" value="INTEGRASE"/>
    <property type="match status" value="1"/>
</dbReference>
<dbReference type="Proteomes" id="UP001151760">
    <property type="component" value="Unassembled WGS sequence"/>
</dbReference>